<evidence type="ECO:0000256" key="1">
    <source>
        <dbReference type="ARBA" id="ARBA00000189"/>
    </source>
</evidence>
<evidence type="ECO:0000256" key="15">
    <source>
        <dbReference type="PIRSR" id="PIRSR600823-5"/>
    </source>
</evidence>
<dbReference type="InterPro" id="IPR010255">
    <property type="entry name" value="Haem_peroxidase_sf"/>
</dbReference>
<feature type="site" description="Transition state stabilizer" evidence="14">
    <location>
        <position position="77"/>
    </location>
</feature>
<feature type="binding site" evidence="12">
    <location>
        <position position="156"/>
    </location>
    <ligand>
        <name>substrate</name>
    </ligand>
</feature>
<comment type="similarity">
    <text evidence="16">Belongs to the peroxidase family. Classical plant (class III) peroxidase subfamily.</text>
</comment>
<dbReference type="Gene3D" id="1.10.520.10">
    <property type="match status" value="2"/>
</dbReference>
<dbReference type="InterPro" id="IPR033905">
    <property type="entry name" value="Secretory_peroxidase"/>
</dbReference>
<dbReference type="FunFam" id="1.10.420.10:FF:000001">
    <property type="entry name" value="Peroxidase"/>
    <property type="match status" value="1"/>
</dbReference>
<feature type="binding site" evidence="13">
    <location>
        <position position="103"/>
    </location>
    <ligand>
        <name>Ca(2+)</name>
        <dbReference type="ChEBI" id="CHEBI:29108"/>
        <label>1</label>
    </ligand>
</feature>
<dbReference type="PANTHER" id="PTHR31388">
    <property type="entry name" value="PEROXIDASE 72-RELATED"/>
    <property type="match status" value="1"/>
</dbReference>
<evidence type="ECO:0000256" key="4">
    <source>
        <dbReference type="ARBA" id="ARBA00012313"/>
    </source>
</evidence>
<dbReference type="PRINTS" id="PR00458">
    <property type="entry name" value="PEROXIDASE"/>
</dbReference>
<reference evidence="18" key="1">
    <citation type="submission" date="2014-01" db="EMBL/GenBank/DDBJ databases">
        <title>Functional Evolution of Populus Class III Peroxidase Gene Family.</title>
        <authorList>
            <person name="Ren L.-L."/>
        </authorList>
    </citation>
    <scope>NUCLEOTIDE SEQUENCE</scope>
</reference>
<feature type="binding site" evidence="13">
    <location>
        <position position="89"/>
    </location>
    <ligand>
        <name>Ca(2+)</name>
        <dbReference type="ChEBI" id="CHEBI:29108"/>
        <label>1</label>
    </ligand>
</feature>
<feature type="disulfide bond" evidence="15">
    <location>
        <begin position="193"/>
        <end position="225"/>
    </location>
</feature>
<comment type="catalytic activity">
    <reaction evidence="1 16">
        <text>2 a phenolic donor + H2O2 = 2 a phenolic radical donor + 2 H2O</text>
        <dbReference type="Rhea" id="RHEA:56136"/>
        <dbReference type="ChEBI" id="CHEBI:15377"/>
        <dbReference type="ChEBI" id="CHEBI:16240"/>
        <dbReference type="ChEBI" id="CHEBI:139520"/>
        <dbReference type="ChEBI" id="CHEBI:139521"/>
        <dbReference type="EC" id="1.11.1.7"/>
    </reaction>
</comment>
<dbReference type="InterPro" id="IPR002016">
    <property type="entry name" value="Haem_peroxidase"/>
</dbReference>
<dbReference type="PRINTS" id="PR00461">
    <property type="entry name" value="PLPEROXIDASE"/>
</dbReference>
<gene>
    <name evidence="18" type="primary">PRX38</name>
</gene>
<evidence type="ECO:0000256" key="2">
    <source>
        <dbReference type="ARBA" id="ARBA00002322"/>
    </source>
</evidence>
<evidence type="ECO:0000256" key="7">
    <source>
        <dbReference type="ARBA" id="ARBA00022723"/>
    </source>
</evidence>
<keyword evidence="6 16" id="KW-0349">Heme</keyword>
<keyword evidence="5 16" id="KW-0575">Peroxidase</keyword>
<feature type="binding site" evidence="13">
    <location>
        <position position="91"/>
    </location>
    <ligand>
        <name>Ca(2+)</name>
        <dbReference type="ChEBI" id="CHEBI:29108"/>
        <label>1</label>
    </ligand>
</feature>
<organism evidence="18">
    <name type="scientific">Populus trichocarpa</name>
    <name type="common">Western balsam poplar</name>
    <name type="synonym">Populus balsamifera subsp. trichocarpa</name>
    <dbReference type="NCBI Taxonomy" id="3694"/>
    <lineage>
        <taxon>Eukaryota</taxon>
        <taxon>Viridiplantae</taxon>
        <taxon>Streptophyta</taxon>
        <taxon>Embryophyta</taxon>
        <taxon>Tracheophyta</taxon>
        <taxon>Spermatophyta</taxon>
        <taxon>Magnoliopsida</taxon>
        <taxon>eudicotyledons</taxon>
        <taxon>Gunneridae</taxon>
        <taxon>Pentapetalae</taxon>
        <taxon>rosids</taxon>
        <taxon>fabids</taxon>
        <taxon>Malpighiales</taxon>
        <taxon>Salicaceae</taxon>
        <taxon>Saliceae</taxon>
        <taxon>Populus</taxon>
    </lineage>
</organism>
<feature type="binding site" evidence="13">
    <location>
        <position position="87"/>
    </location>
    <ligand>
        <name>Ca(2+)</name>
        <dbReference type="ChEBI" id="CHEBI:29108"/>
        <label>1</label>
    </ligand>
</feature>
<dbReference type="GO" id="GO:0046872">
    <property type="term" value="F:metal ion binding"/>
    <property type="evidence" value="ECO:0007669"/>
    <property type="project" value="UniProtKB-UniRule"/>
</dbReference>
<evidence type="ECO:0000256" key="11">
    <source>
        <dbReference type="PIRSR" id="PIRSR600823-1"/>
    </source>
</evidence>
<evidence type="ECO:0000256" key="9">
    <source>
        <dbReference type="ARBA" id="ARBA00023004"/>
    </source>
</evidence>
<evidence type="ECO:0000256" key="14">
    <source>
        <dbReference type="PIRSR" id="PIRSR600823-4"/>
    </source>
</evidence>
<keyword evidence="10 15" id="KW-1015">Disulfide bond</keyword>
<evidence type="ECO:0000256" key="6">
    <source>
        <dbReference type="ARBA" id="ARBA00022617"/>
    </source>
</evidence>
<keyword evidence="8 16" id="KW-0560">Oxidoreductase</keyword>
<evidence type="ECO:0000259" key="17">
    <source>
        <dbReference type="PROSITE" id="PS50873"/>
    </source>
</evidence>
<name>W8QPQ3_POPTR</name>
<comment type="subcellular location">
    <subcellularLocation>
        <location evidence="16">Secreted</location>
    </subcellularLocation>
</comment>
<feature type="binding site" description="axial binding residue" evidence="13">
    <location>
        <position position="186"/>
    </location>
    <ligand>
        <name>heme b</name>
        <dbReference type="ChEBI" id="CHEBI:60344"/>
    </ligand>
    <ligandPart>
        <name>Fe</name>
        <dbReference type="ChEBI" id="CHEBI:18248"/>
    </ligandPart>
</feature>
<keyword evidence="7 13" id="KW-0479">Metal-binding</keyword>
<keyword evidence="16" id="KW-0964">Secreted</keyword>
<keyword evidence="13 16" id="KW-0106">Calcium</keyword>
<evidence type="ECO:0000256" key="13">
    <source>
        <dbReference type="PIRSR" id="PIRSR600823-3"/>
    </source>
</evidence>
<dbReference type="PROSITE" id="PS50873">
    <property type="entry name" value="PEROXIDASE_4"/>
    <property type="match status" value="1"/>
</dbReference>
<dbReference type="GO" id="GO:0042744">
    <property type="term" value="P:hydrogen peroxide catabolic process"/>
    <property type="evidence" value="ECO:0007669"/>
    <property type="project" value="UniProtKB-KW"/>
</dbReference>
<dbReference type="GO" id="GO:0006979">
    <property type="term" value="P:response to oxidative stress"/>
    <property type="evidence" value="ECO:0007669"/>
    <property type="project" value="UniProtKB-UniRule"/>
</dbReference>
<feature type="binding site" evidence="13">
    <location>
        <position position="246"/>
    </location>
    <ligand>
        <name>Ca(2+)</name>
        <dbReference type="ChEBI" id="CHEBI:29108"/>
        <label>2</label>
    </ligand>
</feature>
<keyword evidence="9 13" id="KW-0408">Iron</keyword>
<comment type="cofactor">
    <cofactor evidence="13 16">
        <name>Ca(2+)</name>
        <dbReference type="ChEBI" id="CHEBI:29108"/>
    </cofactor>
    <text evidence="13 16">Binds 2 calcium ions per subunit.</text>
</comment>
<dbReference type="PROSITE" id="PS00435">
    <property type="entry name" value="PEROXIDASE_1"/>
    <property type="match status" value="1"/>
</dbReference>
<protein>
    <recommendedName>
        <fullName evidence="4 16">Peroxidase</fullName>
        <ecNumber evidence="4 16">1.11.1.7</ecNumber>
    </recommendedName>
</protein>
<dbReference type="PROSITE" id="PS00436">
    <property type="entry name" value="PEROXIDASE_2"/>
    <property type="match status" value="1"/>
</dbReference>
<dbReference type="PANTHER" id="PTHR31388:SF164">
    <property type="entry name" value="PEROXIDASE 9"/>
    <property type="match status" value="1"/>
</dbReference>
<feature type="active site" description="Proton acceptor" evidence="11">
    <location>
        <position position="81"/>
    </location>
</feature>
<dbReference type="InterPro" id="IPR019794">
    <property type="entry name" value="Peroxidases_AS"/>
</dbReference>
<feature type="signal peptide" evidence="16">
    <location>
        <begin position="1"/>
        <end position="24"/>
    </location>
</feature>
<comment type="cofactor">
    <cofactor evidence="13 16">
        <name>heme b</name>
        <dbReference type="ChEBI" id="CHEBI:60344"/>
    </cofactor>
    <text evidence="13 16">Binds 1 heme b (iron(II)-protoporphyrin IX) group per subunit.</text>
</comment>
<proteinExistence type="evidence at transcript level"/>
<sequence length="320" mass="35127">MAFCKVKFSFIVTIFLLSSTTLLAHPGFGWGGPFGGGSFGLFTEFYQFSCPQANDTVMSVLRKAIAKDPRMAASLLRLHFHSSSSSGCDASLLLDDSSKIVSEKNSAPNKNSLRGFEVVDEIKANLEEVSSGPNWELPLGRKTKTANLSGSNNNIPTLNSTIQNLITFFKRQGLNEVDLAALSGGHTIGVARCVTFKQRLYNQNGNNQPDQTLKKNYFLDLKSVCPRSGRDDNLSPLDLASSAKLDNSHFKLLLWGKGLLTSNEVLYTGKDGKTIQLVKRNAEDEGLFYEHFAKSMVKMGNISPLTGFNGEVRRNCRLVN</sequence>
<dbReference type="InterPro" id="IPR000823">
    <property type="entry name" value="Peroxidase_pln"/>
</dbReference>
<evidence type="ECO:0000256" key="5">
    <source>
        <dbReference type="ARBA" id="ARBA00022559"/>
    </source>
</evidence>
<evidence type="ECO:0000256" key="8">
    <source>
        <dbReference type="ARBA" id="ARBA00023002"/>
    </source>
</evidence>
<dbReference type="Pfam" id="PF00141">
    <property type="entry name" value="peroxidase"/>
    <property type="match status" value="2"/>
</dbReference>
<dbReference type="InterPro" id="IPR019793">
    <property type="entry name" value="Peroxidases_heam-ligand_BS"/>
</dbReference>
<feature type="domain" description="Plant heme peroxidase family profile" evidence="17">
    <location>
        <begin position="40"/>
        <end position="320"/>
    </location>
</feature>
<dbReference type="SUPFAM" id="SSF48113">
    <property type="entry name" value="Heme-dependent peroxidases"/>
    <property type="match status" value="1"/>
</dbReference>
<dbReference type="EC" id="1.11.1.7" evidence="4 16"/>
<comment type="similarity">
    <text evidence="3">Belongs to the peroxidase family. Ascorbate peroxidase subfamily.</text>
</comment>
<keyword evidence="16" id="KW-0376">Hydrogen peroxide</keyword>
<dbReference type="GO" id="GO:0005576">
    <property type="term" value="C:extracellular region"/>
    <property type="evidence" value="ECO:0007669"/>
    <property type="project" value="UniProtKB-SubCell"/>
</dbReference>
<dbReference type="EMBL" id="KJ201803">
    <property type="protein sequence ID" value="AHL39142.1"/>
    <property type="molecule type" value="mRNA"/>
</dbReference>
<evidence type="ECO:0000256" key="10">
    <source>
        <dbReference type="ARBA" id="ARBA00023157"/>
    </source>
</evidence>
<dbReference type="GO" id="GO:0140825">
    <property type="term" value="F:lactoperoxidase activity"/>
    <property type="evidence" value="ECO:0007669"/>
    <property type="project" value="UniProtKB-EC"/>
</dbReference>
<feature type="chain" id="PRO_5005151475" description="Peroxidase" evidence="16">
    <location>
        <begin position="25"/>
        <end position="320"/>
    </location>
</feature>
<keyword evidence="16" id="KW-0732">Signal</keyword>
<evidence type="ECO:0000256" key="12">
    <source>
        <dbReference type="PIRSR" id="PIRSR600823-2"/>
    </source>
</evidence>
<dbReference type="GO" id="GO:0020037">
    <property type="term" value="F:heme binding"/>
    <property type="evidence" value="ECO:0007669"/>
    <property type="project" value="UniProtKB-UniRule"/>
</dbReference>
<comment type="function">
    <text evidence="2">Removal of H(2)O(2), oxidation of toxic reductants, biosynthesis and degradation of lignin, suberization, auxin catabolism, response to environmental stresses such as wounding, pathogen attack and oxidative stress. These functions might be dependent on each isozyme/isoform in each plant tissue.</text>
</comment>
<accession>W8QPQ3</accession>
<evidence type="ECO:0000256" key="3">
    <source>
        <dbReference type="ARBA" id="ARBA00006873"/>
    </source>
</evidence>
<dbReference type="AlphaFoldDB" id="W8QPQ3"/>
<evidence type="ECO:0000256" key="16">
    <source>
        <dbReference type="RuleBase" id="RU362060"/>
    </source>
</evidence>
<feature type="binding site" evidence="13">
    <location>
        <position position="187"/>
    </location>
    <ligand>
        <name>Ca(2+)</name>
        <dbReference type="ChEBI" id="CHEBI:29108"/>
        <label>2</label>
    </ligand>
</feature>
<dbReference type="CDD" id="cd00693">
    <property type="entry name" value="secretory_peroxidase"/>
    <property type="match status" value="1"/>
</dbReference>
<evidence type="ECO:0000313" key="18">
    <source>
        <dbReference type="EMBL" id="AHL39142.1"/>
    </source>
</evidence>
<feature type="binding site" evidence="13">
    <location>
        <position position="238"/>
    </location>
    <ligand>
        <name>Ca(2+)</name>
        <dbReference type="ChEBI" id="CHEBI:29108"/>
        <label>2</label>
    </ligand>
</feature>
<dbReference type="Gene3D" id="1.10.420.10">
    <property type="entry name" value="Peroxidase, domain 2"/>
    <property type="match status" value="1"/>
</dbReference>